<comment type="caution">
    <text evidence="2">The sequence shown here is derived from an EMBL/GenBank/DDBJ whole genome shotgun (WGS) entry which is preliminary data.</text>
</comment>
<gene>
    <name evidence="2" type="ORF">H9862_08805</name>
</gene>
<dbReference type="EMBL" id="DXFQ01000167">
    <property type="protein sequence ID" value="HIX20683.1"/>
    <property type="molecule type" value="Genomic_DNA"/>
</dbReference>
<dbReference type="AlphaFoldDB" id="A0A9D1VCR8"/>
<name>A0A9D1VCR8_9BACT</name>
<evidence type="ECO:0000313" key="3">
    <source>
        <dbReference type="Proteomes" id="UP000823964"/>
    </source>
</evidence>
<protein>
    <submittedName>
        <fullName evidence="2">Uncharacterized protein</fullName>
    </submittedName>
</protein>
<reference evidence="2" key="2">
    <citation type="submission" date="2021-04" db="EMBL/GenBank/DDBJ databases">
        <authorList>
            <person name="Gilroy R."/>
        </authorList>
    </citation>
    <scope>NUCLEOTIDE SEQUENCE</scope>
    <source>
        <strain evidence="2">14975</strain>
    </source>
</reference>
<sequence>MKSGDIKLILLHCPADLIDEVDELCELNFVNRTEFILFAIDSMTDFYERRSQRANRDLLNDEDAYCPIPGDGVTSLSSGIGEEAEDDELLLTAAEDEDEDNYSVFFPDEPGDGDPEDKRPE</sequence>
<proteinExistence type="predicted"/>
<evidence type="ECO:0000313" key="2">
    <source>
        <dbReference type="EMBL" id="HIX20683.1"/>
    </source>
</evidence>
<organism evidence="2 3">
    <name type="scientific">Candidatus Akkermansia intestinigallinarum</name>
    <dbReference type="NCBI Taxonomy" id="2838431"/>
    <lineage>
        <taxon>Bacteria</taxon>
        <taxon>Pseudomonadati</taxon>
        <taxon>Verrucomicrobiota</taxon>
        <taxon>Verrucomicrobiia</taxon>
        <taxon>Verrucomicrobiales</taxon>
        <taxon>Akkermansiaceae</taxon>
        <taxon>Akkermansia</taxon>
    </lineage>
</organism>
<evidence type="ECO:0000256" key="1">
    <source>
        <dbReference type="SAM" id="MobiDB-lite"/>
    </source>
</evidence>
<accession>A0A9D1VCR8</accession>
<feature type="region of interest" description="Disordered" evidence="1">
    <location>
        <begin position="97"/>
        <end position="121"/>
    </location>
</feature>
<dbReference type="Proteomes" id="UP000823964">
    <property type="component" value="Unassembled WGS sequence"/>
</dbReference>
<reference evidence="2" key="1">
    <citation type="journal article" date="2021" name="PeerJ">
        <title>Extensive microbial diversity within the chicken gut microbiome revealed by metagenomics and culture.</title>
        <authorList>
            <person name="Gilroy R."/>
            <person name="Ravi A."/>
            <person name="Getino M."/>
            <person name="Pursley I."/>
            <person name="Horton D.L."/>
            <person name="Alikhan N.F."/>
            <person name="Baker D."/>
            <person name="Gharbi K."/>
            <person name="Hall N."/>
            <person name="Watson M."/>
            <person name="Adriaenssens E.M."/>
            <person name="Foster-Nyarko E."/>
            <person name="Jarju S."/>
            <person name="Secka A."/>
            <person name="Antonio M."/>
            <person name="Oren A."/>
            <person name="Chaudhuri R.R."/>
            <person name="La Ragione R."/>
            <person name="Hildebrand F."/>
            <person name="Pallen M.J."/>
        </authorList>
    </citation>
    <scope>NUCLEOTIDE SEQUENCE</scope>
    <source>
        <strain evidence="2">14975</strain>
    </source>
</reference>